<feature type="compositionally biased region" description="Low complexity" evidence="1">
    <location>
        <begin position="160"/>
        <end position="171"/>
    </location>
</feature>
<evidence type="ECO:0000256" key="1">
    <source>
        <dbReference type="SAM" id="MobiDB-lite"/>
    </source>
</evidence>
<dbReference type="AlphaFoldDB" id="A0A6J4MA67"/>
<feature type="compositionally biased region" description="Basic and acidic residues" evidence="1">
    <location>
        <begin position="110"/>
        <end position="137"/>
    </location>
</feature>
<feature type="compositionally biased region" description="Basic residues" evidence="1">
    <location>
        <begin position="14"/>
        <end position="31"/>
    </location>
</feature>
<protein>
    <submittedName>
        <fullName evidence="2">Uncharacterized protein</fullName>
    </submittedName>
</protein>
<gene>
    <name evidence="2" type="ORF">AVDCRST_MAG11-3710</name>
</gene>
<name>A0A6J4MA67_9BACT</name>
<feature type="region of interest" description="Disordered" evidence="1">
    <location>
        <begin position="1"/>
        <end position="187"/>
    </location>
</feature>
<sequence>GKHDSASRSPSRPAPRHGRVRSGSHGGHRPRAGTGIGRGDDGDRRCRARGRSRRDRAVPPGGGRARRRVREHARVRHLARRRHGHPLRQSRAQARRDVRPGAPGAAPLRAAEERPAAPRSGRVRDHPRAVGRREPGHGADVPRPGVLPELRPRRPRRAGSLRAARLALAAQPERHVRPVEPAGHLPV</sequence>
<feature type="compositionally biased region" description="Low complexity" evidence="1">
    <location>
        <begin position="100"/>
        <end position="109"/>
    </location>
</feature>
<dbReference type="EMBL" id="CADCTU010000791">
    <property type="protein sequence ID" value="CAA9354130.1"/>
    <property type="molecule type" value="Genomic_DNA"/>
</dbReference>
<organism evidence="2">
    <name type="scientific">uncultured Gemmatimonadaceae bacterium</name>
    <dbReference type="NCBI Taxonomy" id="246130"/>
    <lineage>
        <taxon>Bacteria</taxon>
        <taxon>Pseudomonadati</taxon>
        <taxon>Gemmatimonadota</taxon>
        <taxon>Gemmatimonadia</taxon>
        <taxon>Gemmatimonadales</taxon>
        <taxon>Gemmatimonadaceae</taxon>
        <taxon>environmental samples</taxon>
    </lineage>
</organism>
<accession>A0A6J4MA67</accession>
<reference evidence="2" key="1">
    <citation type="submission" date="2020-02" db="EMBL/GenBank/DDBJ databases">
        <authorList>
            <person name="Meier V. D."/>
        </authorList>
    </citation>
    <scope>NUCLEOTIDE SEQUENCE</scope>
    <source>
        <strain evidence="2">AVDCRST_MAG11</strain>
    </source>
</reference>
<proteinExistence type="predicted"/>
<feature type="non-terminal residue" evidence="2">
    <location>
        <position position="1"/>
    </location>
</feature>
<evidence type="ECO:0000313" key="2">
    <source>
        <dbReference type="EMBL" id="CAA9354130.1"/>
    </source>
</evidence>
<feature type="compositionally biased region" description="Basic residues" evidence="1">
    <location>
        <begin position="64"/>
        <end position="88"/>
    </location>
</feature>
<feature type="non-terminal residue" evidence="2">
    <location>
        <position position="187"/>
    </location>
</feature>